<evidence type="ECO:0000313" key="5">
    <source>
        <dbReference type="Proteomes" id="UP001324634"/>
    </source>
</evidence>
<dbReference type="Gene3D" id="3.40.50.360">
    <property type="match status" value="1"/>
</dbReference>
<keyword evidence="2 4" id="KW-0560">Oxidoreductase</keyword>
<gene>
    <name evidence="4" type="ORF">SOO65_12820</name>
</gene>
<dbReference type="EMBL" id="CP139487">
    <property type="protein sequence ID" value="WPU63572.1"/>
    <property type="molecule type" value="Genomic_DNA"/>
</dbReference>
<dbReference type="RefSeq" id="WP_321390515.1">
    <property type="nucleotide sequence ID" value="NZ_CP139487.1"/>
</dbReference>
<dbReference type="InterPro" id="IPR029039">
    <property type="entry name" value="Flavoprotein-like_sf"/>
</dbReference>
<accession>A0AAX4HK45</accession>
<dbReference type="AlphaFoldDB" id="A0AAX4HK45"/>
<dbReference type="PANTHER" id="PTHR10204:SF34">
    <property type="entry name" value="NAD(P)H DEHYDROGENASE [QUINONE] 1 ISOFORM 1"/>
    <property type="match status" value="1"/>
</dbReference>
<evidence type="ECO:0000256" key="2">
    <source>
        <dbReference type="ARBA" id="ARBA00023002"/>
    </source>
</evidence>
<dbReference type="Proteomes" id="UP001324634">
    <property type="component" value="Chromosome"/>
</dbReference>
<evidence type="ECO:0000259" key="3">
    <source>
        <dbReference type="Pfam" id="PF02525"/>
    </source>
</evidence>
<dbReference type="Pfam" id="PF02525">
    <property type="entry name" value="Flavodoxin_2"/>
    <property type="match status" value="1"/>
</dbReference>
<dbReference type="EC" id="1.-.-.-" evidence="4"/>
<dbReference type="KEGG" id="psti:SOO65_12820"/>
<dbReference type="GO" id="GO:0003955">
    <property type="term" value="F:NAD(P)H dehydrogenase (quinone) activity"/>
    <property type="evidence" value="ECO:0007669"/>
    <property type="project" value="TreeGrafter"/>
</dbReference>
<dbReference type="InterPro" id="IPR051545">
    <property type="entry name" value="NAD(P)H_dehydrogenase_qn"/>
</dbReference>
<feature type="domain" description="Flavodoxin-like fold" evidence="3">
    <location>
        <begin position="2"/>
        <end position="178"/>
    </location>
</feature>
<organism evidence="4 5">
    <name type="scientific">Peredibacter starrii</name>
    <dbReference type="NCBI Taxonomy" id="28202"/>
    <lineage>
        <taxon>Bacteria</taxon>
        <taxon>Pseudomonadati</taxon>
        <taxon>Bdellovibrionota</taxon>
        <taxon>Bacteriovoracia</taxon>
        <taxon>Bacteriovoracales</taxon>
        <taxon>Bacteriovoracaceae</taxon>
        <taxon>Peredibacter</taxon>
    </lineage>
</organism>
<proteinExistence type="inferred from homology"/>
<reference evidence="4 5" key="1">
    <citation type="submission" date="2023-11" db="EMBL/GenBank/DDBJ databases">
        <title>Peredibacter starrii A3.12.</title>
        <authorList>
            <person name="Mitchell R.J."/>
        </authorList>
    </citation>
    <scope>NUCLEOTIDE SEQUENCE [LARGE SCALE GENOMIC DNA]</scope>
    <source>
        <strain evidence="4 5">A3.12</strain>
    </source>
</reference>
<protein>
    <submittedName>
        <fullName evidence="4">NAD(P)H-dependent oxidoreductase</fullName>
        <ecNumber evidence="4">1.-.-.-</ecNumber>
    </submittedName>
</protein>
<comment type="similarity">
    <text evidence="1">Belongs to the NAD(P)H dehydrogenase (quinone) family.</text>
</comment>
<keyword evidence="5" id="KW-1185">Reference proteome</keyword>
<sequence length="191" mass="21493">MKNILIVNGHPSKTSLSGKLAEAYYEESNKAGFKVEIIHLGDLEFDPVLHEGYRVIQELEPALIEAQAQIKSAHHIVFVTPVWWGSIPALFKGFIDRTFLPGFAFKYRKGSSLWDKLLAGKSARLIILSDGPTWWNKFVYKDPAVNMLKKSTLEFSGFKVDVTKFGDIKNRNDQSIQTLIHKVQKLGTSGS</sequence>
<dbReference type="GO" id="GO:0005829">
    <property type="term" value="C:cytosol"/>
    <property type="evidence" value="ECO:0007669"/>
    <property type="project" value="TreeGrafter"/>
</dbReference>
<evidence type="ECO:0000313" key="4">
    <source>
        <dbReference type="EMBL" id="WPU63572.1"/>
    </source>
</evidence>
<dbReference type="PANTHER" id="PTHR10204">
    <property type="entry name" value="NAD P H OXIDOREDUCTASE-RELATED"/>
    <property type="match status" value="1"/>
</dbReference>
<dbReference type="SUPFAM" id="SSF52218">
    <property type="entry name" value="Flavoproteins"/>
    <property type="match status" value="1"/>
</dbReference>
<dbReference type="InterPro" id="IPR003680">
    <property type="entry name" value="Flavodoxin_fold"/>
</dbReference>
<name>A0AAX4HK45_9BACT</name>
<evidence type="ECO:0000256" key="1">
    <source>
        <dbReference type="ARBA" id="ARBA00006252"/>
    </source>
</evidence>